<evidence type="ECO:0008006" key="3">
    <source>
        <dbReference type="Google" id="ProtNLM"/>
    </source>
</evidence>
<gene>
    <name evidence="1" type="ORF">A2945_01895</name>
</gene>
<organism evidence="1 2">
    <name type="scientific">Candidatus Liptonbacteria bacterium RIFCSPLOWO2_01_FULL_52_25</name>
    <dbReference type="NCBI Taxonomy" id="1798650"/>
    <lineage>
        <taxon>Bacteria</taxon>
        <taxon>Candidatus Liptoniibacteriota</taxon>
    </lineage>
</organism>
<dbReference type="AlphaFoldDB" id="A0A1G2CEA7"/>
<protein>
    <recommendedName>
        <fullName evidence="3">HIT domain-containing protein</fullName>
    </recommendedName>
</protein>
<evidence type="ECO:0000313" key="1">
    <source>
        <dbReference type="EMBL" id="OGY99732.1"/>
    </source>
</evidence>
<accession>A0A1G2CEA7</accession>
<evidence type="ECO:0000313" key="2">
    <source>
        <dbReference type="Proteomes" id="UP000178880"/>
    </source>
</evidence>
<comment type="caution">
    <text evidence="1">The sequence shown here is derived from an EMBL/GenBank/DDBJ whole genome shotgun (WGS) entry which is preliminary data.</text>
</comment>
<sequence>MTVFEHGIVGQTIGHAHLHLLPANLSFTERIRNDFPATEIEEIEGDESVPKRYARSFEPYLYWASRLDNKGWVCWNPPAPPQYLRTVAAKLLGRPERGDWHMMDPELDRKLWSETVRRLKPYFT</sequence>
<dbReference type="Proteomes" id="UP000178880">
    <property type="component" value="Unassembled WGS sequence"/>
</dbReference>
<proteinExistence type="predicted"/>
<name>A0A1G2CEA7_9BACT</name>
<dbReference type="EMBL" id="MHLA01000013">
    <property type="protein sequence ID" value="OGY99732.1"/>
    <property type="molecule type" value="Genomic_DNA"/>
</dbReference>
<reference evidence="1 2" key="1">
    <citation type="journal article" date="2016" name="Nat. Commun.">
        <title>Thousands of microbial genomes shed light on interconnected biogeochemical processes in an aquifer system.</title>
        <authorList>
            <person name="Anantharaman K."/>
            <person name="Brown C.T."/>
            <person name="Hug L.A."/>
            <person name="Sharon I."/>
            <person name="Castelle C.J."/>
            <person name="Probst A.J."/>
            <person name="Thomas B.C."/>
            <person name="Singh A."/>
            <person name="Wilkins M.J."/>
            <person name="Karaoz U."/>
            <person name="Brodie E.L."/>
            <person name="Williams K.H."/>
            <person name="Hubbard S.S."/>
            <person name="Banfield J.F."/>
        </authorList>
    </citation>
    <scope>NUCLEOTIDE SEQUENCE [LARGE SCALE GENOMIC DNA]</scope>
</reference>